<dbReference type="AlphaFoldDB" id="F0ZFL9"/>
<feature type="domain" description="Interferon-related developmental regulator N-terminal" evidence="3">
    <location>
        <begin position="90"/>
        <end position="257"/>
    </location>
</feature>
<dbReference type="GeneID" id="10503617"/>
<name>F0ZFL9_DICPU</name>
<evidence type="ECO:0000313" key="4">
    <source>
        <dbReference type="EMBL" id="EGC37253.1"/>
    </source>
</evidence>
<dbReference type="SUPFAM" id="SSF48371">
    <property type="entry name" value="ARM repeat"/>
    <property type="match status" value="1"/>
</dbReference>
<dbReference type="eggNOG" id="ENOG502RCG1">
    <property type="taxonomic scope" value="Eukaryota"/>
</dbReference>
<dbReference type="KEGG" id="dpp:DICPUDRAFT_97312"/>
<dbReference type="Proteomes" id="UP000001064">
    <property type="component" value="Unassembled WGS sequence"/>
</dbReference>
<reference evidence="5" key="1">
    <citation type="journal article" date="2011" name="Genome Biol.">
        <title>Comparative genomics of the social amoebae Dictyostelium discoideum and Dictyostelium purpureum.</title>
        <authorList>
            <consortium name="US DOE Joint Genome Institute (JGI-PGF)"/>
            <person name="Sucgang R."/>
            <person name="Kuo A."/>
            <person name="Tian X."/>
            <person name="Salerno W."/>
            <person name="Parikh A."/>
            <person name="Feasley C.L."/>
            <person name="Dalin E."/>
            <person name="Tu H."/>
            <person name="Huang E."/>
            <person name="Barry K."/>
            <person name="Lindquist E."/>
            <person name="Shapiro H."/>
            <person name="Bruce D."/>
            <person name="Schmutz J."/>
            <person name="Salamov A."/>
            <person name="Fey P."/>
            <person name="Gaudet P."/>
            <person name="Anjard C."/>
            <person name="Babu M.M."/>
            <person name="Basu S."/>
            <person name="Bushmanova Y."/>
            <person name="van der Wel H."/>
            <person name="Katoh-Kurasawa M."/>
            <person name="Dinh C."/>
            <person name="Coutinho P.M."/>
            <person name="Saito T."/>
            <person name="Elias M."/>
            <person name="Schaap P."/>
            <person name="Kay R.R."/>
            <person name="Henrissat B."/>
            <person name="Eichinger L."/>
            <person name="Rivero F."/>
            <person name="Putnam N.H."/>
            <person name="West C.M."/>
            <person name="Loomis W.F."/>
            <person name="Chisholm R.L."/>
            <person name="Shaulsky G."/>
            <person name="Strassmann J.E."/>
            <person name="Queller D.C."/>
            <person name="Kuspa A."/>
            <person name="Grigoriev I.V."/>
        </authorList>
    </citation>
    <scope>NUCLEOTIDE SEQUENCE [LARGE SCALE GENOMIC DNA]</scope>
    <source>
        <strain evidence="5">QSDP1</strain>
    </source>
</reference>
<dbReference type="STRING" id="5786.F0ZFL9"/>
<dbReference type="Pfam" id="PF05004">
    <property type="entry name" value="IFRD"/>
    <property type="match status" value="1"/>
</dbReference>
<gene>
    <name evidence="4" type="ORF">DICPUDRAFT_97312</name>
</gene>
<evidence type="ECO:0000256" key="2">
    <source>
        <dbReference type="SAM" id="MobiDB-lite"/>
    </source>
</evidence>
<keyword evidence="5" id="KW-1185">Reference proteome</keyword>
<feature type="compositionally biased region" description="Acidic residues" evidence="2">
    <location>
        <begin position="304"/>
        <end position="315"/>
    </location>
</feature>
<dbReference type="InterPro" id="IPR039777">
    <property type="entry name" value="IFRD"/>
</dbReference>
<dbReference type="PANTHER" id="PTHR12354:SF1">
    <property type="entry name" value="INTERFERON-RELATED DEVELOPMENTAL REGULATOR 1"/>
    <property type="match status" value="1"/>
</dbReference>
<dbReference type="VEuPathDB" id="AmoebaDB:DICPUDRAFT_97312"/>
<evidence type="ECO:0000256" key="1">
    <source>
        <dbReference type="ARBA" id="ARBA00008828"/>
    </source>
</evidence>
<dbReference type="PANTHER" id="PTHR12354">
    <property type="entry name" value="INTERFERON-RELATED DEVELOPMENTAL REGULATOR"/>
    <property type="match status" value="1"/>
</dbReference>
<dbReference type="OrthoDB" id="18978at2759"/>
<organism evidence="4 5">
    <name type="scientific">Dictyostelium purpureum</name>
    <name type="common">Slime mold</name>
    <dbReference type="NCBI Taxonomy" id="5786"/>
    <lineage>
        <taxon>Eukaryota</taxon>
        <taxon>Amoebozoa</taxon>
        <taxon>Evosea</taxon>
        <taxon>Eumycetozoa</taxon>
        <taxon>Dictyostelia</taxon>
        <taxon>Dictyosteliales</taxon>
        <taxon>Dictyosteliaceae</taxon>
        <taxon>Dictyostelium</taxon>
    </lineage>
</organism>
<proteinExistence type="inferred from homology"/>
<dbReference type="InterPro" id="IPR007701">
    <property type="entry name" value="Interferon-rel_develop_reg_N"/>
</dbReference>
<feature type="compositionally biased region" description="Acidic residues" evidence="2">
    <location>
        <begin position="236"/>
        <end position="274"/>
    </location>
</feature>
<evidence type="ECO:0000313" key="5">
    <source>
        <dbReference type="Proteomes" id="UP000001064"/>
    </source>
</evidence>
<protein>
    <recommendedName>
        <fullName evidence="3">Interferon-related developmental regulator N-terminal domain-containing protein</fullName>
    </recommendedName>
</protein>
<sequence length="467" mass="53924">MNIRTRKSNHRAVVAVHKALNEKHQPFEYFIPLLKEKKASIITNAVYNLNTILTLQGNRGEEIPLELVEALCSLFSSHQGRLEKPIEIGKCISLCCLNSGENMEMYRIIKGSLTSIISDGEQHVKDNELIGCIVALSNACFYSCSDRDSYKHTIEIFQDLLYTQKRKNILDKILNAWLLLLTKINPKEMEDYKLVLSRLIEFSKSSSQNLRVTSSIAIALIVDDVKEKVLDDFESEIDSSRADDDEDYSYEYEEEDEDEYEDEDEDYREEEEEIQREYRSGKGKTYNIENLSLEGGNASHSGEDYEDSDEYDEDGYSNSAVSEEDQINQIIIDDDHMIQVIENTLRMNEEKGKKKIQSKSLLRQVLTNLKDGEPPKETIVISGLPFHFTGWRKYIQLDALRKLVGPGMSSQWEINENLQELFDFEIPRGQELNDLLRVQKRNQQKSKKKDFDRDSKNSALFYNNAAN</sequence>
<dbReference type="RefSeq" id="XP_003286223.1">
    <property type="nucleotide sequence ID" value="XM_003286175.1"/>
</dbReference>
<dbReference type="EMBL" id="GL871004">
    <property type="protein sequence ID" value="EGC37253.1"/>
    <property type="molecule type" value="Genomic_DNA"/>
</dbReference>
<accession>F0ZFL9</accession>
<evidence type="ECO:0000259" key="3">
    <source>
        <dbReference type="Pfam" id="PF05004"/>
    </source>
</evidence>
<feature type="region of interest" description="Disordered" evidence="2">
    <location>
        <begin position="236"/>
        <end position="323"/>
    </location>
</feature>
<dbReference type="InterPro" id="IPR016024">
    <property type="entry name" value="ARM-type_fold"/>
</dbReference>
<dbReference type="OMA" id="WRKYIQL"/>
<dbReference type="InParanoid" id="F0ZFL9"/>
<comment type="similarity">
    <text evidence="1">Belongs to the IFRD family.</text>
</comment>